<dbReference type="OrthoDB" id="9986677at2759"/>
<organism evidence="10 11">
    <name type="scientific">Mycena sanguinolenta</name>
    <dbReference type="NCBI Taxonomy" id="230812"/>
    <lineage>
        <taxon>Eukaryota</taxon>
        <taxon>Fungi</taxon>
        <taxon>Dikarya</taxon>
        <taxon>Basidiomycota</taxon>
        <taxon>Agaricomycotina</taxon>
        <taxon>Agaricomycetes</taxon>
        <taxon>Agaricomycetidae</taxon>
        <taxon>Agaricales</taxon>
        <taxon>Marasmiineae</taxon>
        <taxon>Mycenaceae</taxon>
        <taxon>Mycena</taxon>
    </lineage>
</organism>
<dbReference type="Proteomes" id="UP000623467">
    <property type="component" value="Unassembled WGS sequence"/>
</dbReference>
<comment type="caution">
    <text evidence="10">The sequence shown here is derived from an EMBL/GenBank/DDBJ whole genome shotgun (WGS) entry which is preliminary data.</text>
</comment>
<dbReference type="PANTHER" id="PTHR22601">
    <property type="entry name" value="ISP4 LIKE PROTEIN"/>
    <property type="match status" value="1"/>
</dbReference>
<dbReference type="InterPro" id="IPR004648">
    <property type="entry name" value="Oligpept_transpt"/>
</dbReference>
<dbReference type="EMBL" id="JACAZH010000002">
    <property type="protein sequence ID" value="KAF7375420.1"/>
    <property type="molecule type" value="Genomic_DNA"/>
</dbReference>
<dbReference type="AlphaFoldDB" id="A0A8H6ZAD5"/>
<comment type="similarity">
    <text evidence="2">Belongs to the oligopeptide OPT transporter family.</text>
</comment>
<accession>A0A8H6ZAD5</accession>
<gene>
    <name evidence="10" type="ORF">MSAN_00429700</name>
</gene>
<dbReference type="Pfam" id="PF03169">
    <property type="entry name" value="OPT"/>
    <property type="match status" value="1"/>
</dbReference>
<evidence type="ECO:0000256" key="4">
    <source>
        <dbReference type="ARBA" id="ARBA00022692"/>
    </source>
</evidence>
<evidence type="ECO:0000256" key="2">
    <source>
        <dbReference type="ARBA" id="ARBA00008807"/>
    </source>
</evidence>
<keyword evidence="8 9" id="KW-0472">Membrane</keyword>
<dbReference type="GO" id="GO:0035673">
    <property type="term" value="F:oligopeptide transmembrane transporter activity"/>
    <property type="evidence" value="ECO:0007669"/>
    <property type="project" value="InterPro"/>
</dbReference>
<evidence type="ECO:0000313" key="11">
    <source>
        <dbReference type="Proteomes" id="UP000623467"/>
    </source>
</evidence>
<keyword evidence="3" id="KW-0813">Transport</keyword>
<keyword evidence="11" id="KW-1185">Reference proteome</keyword>
<keyword evidence="7 9" id="KW-1133">Transmembrane helix</keyword>
<feature type="transmembrane region" description="Helical" evidence="9">
    <location>
        <begin position="107"/>
        <end position="130"/>
    </location>
</feature>
<feature type="transmembrane region" description="Helical" evidence="9">
    <location>
        <begin position="398"/>
        <end position="421"/>
    </location>
</feature>
<evidence type="ECO:0000256" key="6">
    <source>
        <dbReference type="ARBA" id="ARBA00022927"/>
    </source>
</evidence>
<comment type="subcellular location">
    <subcellularLocation>
        <location evidence="1">Membrane</location>
        <topology evidence="1">Multi-pass membrane protein</topology>
    </subcellularLocation>
</comment>
<dbReference type="GO" id="GO:0015031">
    <property type="term" value="P:protein transport"/>
    <property type="evidence" value="ECO:0007669"/>
    <property type="project" value="UniProtKB-KW"/>
</dbReference>
<evidence type="ECO:0000256" key="8">
    <source>
        <dbReference type="ARBA" id="ARBA00023136"/>
    </source>
</evidence>
<keyword evidence="6" id="KW-0653">Protein transport</keyword>
<sequence>MKCPRLFRKAHASDPSGSEPLDLIDLVRSFLISSVLFISTFNKEVIAGDTTEVLAHDATAGDDNLLEAAAYARTMSAAEVETVINRIVNEHDNDPNFPTRVLNDAKFVIRVLLMLLRLFINSIATSRYLFDAKLKEEQPAEYQRLYDKLKVEAALITINSPYAEVRAVVDNHDDPWIPVSTFRAWTIGTVLVVAGGFVNQFFSIRYPAIGVGSNVAQILAVPLAKLMEFLPTTEFVAFGYAWSLNPGPFNPKEHVLITIMANVGFITPYTFQQCEFSSVDHKMPKNITYADYLDTISAALLRPGGSLALLSFPSDLTVSPVMDNQLWLSKPGNLATIALNRAFHADKPNVADGCYVGSFTASLPCSSTSGSRSAHSNLHHEDTPHSSISSVICSALSYFNWMTWISPMNVSLAAITGNFGLGFNPLQTFDWNQITIGGDPLINPFFAGEFIFYLGLTLTIFSYHLQPLPRGVFAGLITFPIIVAIWYTNTWNTGYLPINSNLVFDNTGNLYAVGGSGGH</sequence>
<evidence type="ECO:0000256" key="3">
    <source>
        <dbReference type="ARBA" id="ARBA00022448"/>
    </source>
</evidence>
<evidence type="ECO:0000256" key="9">
    <source>
        <dbReference type="SAM" id="Phobius"/>
    </source>
</evidence>
<dbReference type="InterPro" id="IPR004813">
    <property type="entry name" value="OPT"/>
</dbReference>
<dbReference type="GO" id="GO:0016020">
    <property type="term" value="C:membrane"/>
    <property type="evidence" value="ECO:0007669"/>
    <property type="project" value="UniProtKB-SubCell"/>
</dbReference>
<feature type="transmembrane region" description="Helical" evidence="9">
    <location>
        <begin position="441"/>
        <end position="461"/>
    </location>
</feature>
<protein>
    <submittedName>
        <fullName evidence="10">OPT-domain-containing protein</fullName>
    </submittedName>
</protein>
<name>A0A8H6ZAD5_9AGAR</name>
<evidence type="ECO:0000256" key="1">
    <source>
        <dbReference type="ARBA" id="ARBA00004141"/>
    </source>
</evidence>
<feature type="transmembrane region" description="Helical" evidence="9">
    <location>
        <begin position="468"/>
        <end position="487"/>
    </location>
</feature>
<feature type="transmembrane region" description="Helical" evidence="9">
    <location>
        <begin position="182"/>
        <end position="202"/>
    </location>
</feature>
<reference evidence="10" key="1">
    <citation type="submission" date="2020-05" db="EMBL/GenBank/DDBJ databases">
        <title>Mycena genomes resolve the evolution of fungal bioluminescence.</title>
        <authorList>
            <person name="Tsai I.J."/>
        </authorList>
    </citation>
    <scope>NUCLEOTIDE SEQUENCE</scope>
    <source>
        <strain evidence="10">160909Yilan</strain>
    </source>
</reference>
<keyword evidence="5" id="KW-0571">Peptide transport</keyword>
<evidence type="ECO:0000313" key="10">
    <source>
        <dbReference type="EMBL" id="KAF7375420.1"/>
    </source>
</evidence>
<evidence type="ECO:0000256" key="5">
    <source>
        <dbReference type="ARBA" id="ARBA00022856"/>
    </source>
</evidence>
<evidence type="ECO:0000256" key="7">
    <source>
        <dbReference type="ARBA" id="ARBA00022989"/>
    </source>
</evidence>
<proteinExistence type="inferred from homology"/>
<keyword evidence="4 9" id="KW-0812">Transmembrane</keyword>